<dbReference type="EMBL" id="JACEIK010005571">
    <property type="protein sequence ID" value="MCE0481821.1"/>
    <property type="molecule type" value="Genomic_DNA"/>
</dbReference>
<evidence type="ECO:0000313" key="2">
    <source>
        <dbReference type="Proteomes" id="UP000823775"/>
    </source>
</evidence>
<reference evidence="1 2" key="1">
    <citation type="journal article" date="2021" name="BMC Genomics">
        <title>Datura genome reveals duplications of psychoactive alkaloid biosynthetic genes and high mutation rate following tissue culture.</title>
        <authorList>
            <person name="Rajewski A."/>
            <person name="Carter-House D."/>
            <person name="Stajich J."/>
            <person name="Litt A."/>
        </authorList>
    </citation>
    <scope>NUCLEOTIDE SEQUENCE [LARGE SCALE GENOMIC DNA]</scope>
    <source>
        <strain evidence="1">AR-01</strain>
    </source>
</reference>
<sequence length="96" mass="11133">LHQRHVKDVDEAIVAAESYTNFRSESTKATESAWRQVASKVDRGERDKGKFVSNQVHDSKGDCNRSSQFCKDYEEWKRGVSHRDGYYLCSDPSHMY</sequence>
<dbReference type="Proteomes" id="UP000823775">
    <property type="component" value="Unassembled WGS sequence"/>
</dbReference>
<protein>
    <submittedName>
        <fullName evidence="1">Uncharacterized protein</fullName>
    </submittedName>
</protein>
<feature type="non-terminal residue" evidence="1">
    <location>
        <position position="1"/>
    </location>
</feature>
<proteinExistence type="predicted"/>
<evidence type="ECO:0000313" key="1">
    <source>
        <dbReference type="EMBL" id="MCE0481821.1"/>
    </source>
</evidence>
<name>A0ABS8VQE9_DATST</name>
<keyword evidence="2" id="KW-1185">Reference proteome</keyword>
<accession>A0ABS8VQE9</accession>
<comment type="caution">
    <text evidence="1">The sequence shown here is derived from an EMBL/GenBank/DDBJ whole genome shotgun (WGS) entry which is preliminary data.</text>
</comment>
<gene>
    <name evidence="1" type="ORF">HAX54_039903</name>
</gene>
<organism evidence="1 2">
    <name type="scientific">Datura stramonium</name>
    <name type="common">Jimsonweed</name>
    <name type="synonym">Common thornapple</name>
    <dbReference type="NCBI Taxonomy" id="4076"/>
    <lineage>
        <taxon>Eukaryota</taxon>
        <taxon>Viridiplantae</taxon>
        <taxon>Streptophyta</taxon>
        <taxon>Embryophyta</taxon>
        <taxon>Tracheophyta</taxon>
        <taxon>Spermatophyta</taxon>
        <taxon>Magnoliopsida</taxon>
        <taxon>eudicotyledons</taxon>
        <taxon>Gunneridae</taxon>
        <taxon>Pentapetalae</taxon>
        <taxon>asterids</taxon>
        <taxon>lamiids</taxon>
        <taxon>Solanales</taxon>
        <taxon>Solanaceae</taxon>
        <taxon>Solanoideae</taxon>
        <taxon>Datureae</taxon>
        <taxon>Datura</taxon>
    </lineage>
</organism>